<dbReference type="OrthoDB" id="9781481at2"/>
<protein>
    <submittedName>
        <fullName evidence="2">Restriction system protein</fullName>
    </submittedName>
</protein>
<dbReference type="AlphaFoldDB" id="A0A1I6C5Q3"/>
<evidence type="ECO:0000259" key="1">
    <source>
        <dbReference type="Pfam" id="PF04471"/>
    </source>
</evidence>
<evidence type="ECO:0000313" key="2">
    <source>
        <dbReference type="EMBL" id="SFQ88521.1"/>
    </source>
</evidence>
<dbReference type="STRING" id="1002526.SAMN05216578_1143"/>
<dbReference type="EMBL" id="FOYD01000014">
    <property type="protein sequence ID" value="SFQ88521.1"/>
    <property type="molecule type" value="Genomic_DNA"/>
</dbReference>
<evidence type="ECO:0000313" key="3">
    <source>
        <dbReference type="Proteomes" id="UP000242815"/>
    </source>
</evidence>
<gene>
    <name evidence="2" type="ORF">SAMN05216578_1143</name>
</gene>
<proteinExistence type="predicted"/>
<dbReference type="InterPro" id="IPR011856">
    <property type="entry name" value="tRNA_endonuc-like_dom_sf"/>
</dbReference>
<dbReference type="InterPro" id="IPR052906">
    <property type="entry name" value="Type_IV_Methyl-Rstrct_Enzyme"/>
</dbReference>
<dbReference type="PIRSF" id="PIRSF031853">
    <property type="entry name" value="UPC031853"/>
    <property type="match status" value="1"/>
</dbReference>
<reference evidence="2 3" key="1">
    <citation type="submission" date="2016-10" db="EMBL/GenBank/DDBJ databases">
        <authorList>
            <person name="de Groot N.N."/>
        </authorList>
    </citation>
    <scope>NUCLEOTIDE SEQUENCE [LARGE SCALE GENOMIC DNA]</scope>
    <source>
        <strain evidence="2 3">JCM 18415</strain>
    </source>
</reference>
<dbReference type="Gene3D" id="3.40.1350.10">
    <property type="match status" value="1"/>
</dbReference>
<dbReference type="GO" id="GO:0003677">
    <property type="term" value="F:DNA binding"/>
    <property type="evidence" value="ECO:0007669"/>
    <property type="project" value="InterPro"/>
</dbReference>
<dbReference type="InterPro" id="IPR016984">
    <property type="entry name" value="UCP031853"/>
</dbReference>
<dbReference type="PANTHER" id="PTHR30015:SF7">
    <property type="entry name" value="TYPE IV METHYL-DIRECTED RESTRICTION ENZYME ECOKMRR"/>
    <property type="match status" value="1"/>
</dbReference>
<dbReference type="SUPFAM" id="SSF52980">
    <property type="entry name" value="Restriction endonuclease-like"/>
    <property type="match status" value="1"/>
</dbReference>
<dbReference type="GO" id="GO:0015666">
    <property type="term" value="F:restriction endodeoxyribonuclease activity"/>
    <property type="evidence" value="ECO:0007669"/>
    <property type="project" value="TreeGrafter"/>
</dbReference>
<sequence length="351" mass="39684">MELWLTRAGSHGEFEQKFLDEGRIYLTWDELGEDLSKLDNRQSLLELLEQTYPNEKLKRLQNHSSQIWPFVKTMQAGDWVVLPSKKQPVVYVGKITGDYVHNAQGPDPFFHWRSVEWFGQEIPRSHFGQDLLYSFGAFMTICRIRRNNALLRLQAMHKAGWQAENTKSVIQHTGQPTNHDADDVSGDDGFDFNLADLAKQQVVSLIEQKFKGHELTRLVGAILKAQGYTIWQSPEGADGGADILASNGMMGFGSQTICVEVKSGTGTVDRPTVDKLLGAMSKFNADHGLFVAWGGFKQNVQKDMASSFFRLRLWSQDDLLDELFAVYDKLDDELKAQLPLKRVWTVVAADD</sequence>
<dbReference type="InterPro" id="IPR011335">
    <property type="entry name" value="Restrct_endonuc-II-like"/>
</dbReference>
<name>A0A1I6C5Q3_9GAMM</name>
<organism evidence="2 3">
    <name type="scientific">Halopseudomonas formosensis</name>
    <dbReference type="NCBI Taxonomy" id="1002526"/>
    <lineage>
        <taxon>Bacteria</taxon>
        <taxon>Pseudomonadati</taxon>
        <taxon>Pseudomonadota</taxon>
        <taxon>Gammaproteobacteria</taxon>
        <taxon>Pseudomonadales</taxon>
        <taxon>Pseudomonadaceae</taxon>
        <taxon>Halopseudomonas</taxon>
    </lineage>
</organism>
<dbReference type="InterPro" id="IPR007560">
    <property type="entry name" value="Restrct_endonuc_IV_Mrr"/>
</dbReference>
<dbReference type="PANTHER" id="PTHR30015">
    <property type="entry name" value="MRR RESTRICTION SYSTEM PROTEIN"/>
    <property type="match status" value="1"/>
</dbReference>
<dbReference type="Pfam" id="PF04471">
    <property type="entry name" value="Mrr_cat"/>
    <property type="match status" value="1"/>
</dbReference>
<accession>A0A1I6C5Q3</accession>
<dbReference type="Proteomes" id="UP000242815">
    <property type="component" value="Unassembled WGS sequence"/>
</dbReference>
<feature type="domain" description="Restriction endonuclease type IV Mrr" evidence="1">
    <location>
        <begin position="208"/>
        <end position="321"/>
    </location>
</feature>
<dbReference type="RefSeq" id="WP_090540771.1">
    <property type="nucleotide sequence ID" value="NZ_FOYD01000014.1"/>
</dbReference>
<dbReference type="GO" id="GO:0009307">
    <property type="term" value="P:DNA restriction-modification system"/>
    <property type="evidence" value="ECO:0007669"/>
    <property type="project" value="InterPro"/>
</dbReference>